<keyword evidence="6" id="KW-0966">Cell projection</keyword>
<keyword evidence="2 4" id="KW-0472">Membrane</keyword>
<dbReference type="AlphaFoldDB" id="A0A3M0G4G8"/>
<dbReference type="InterPro" id="IPR050330">
    <property type="entry name" value="Bact_OuterMem_StrucFunc"/>
</dbReference>
<dbReference type="GO" id="GO:0009279">
    <property type="term" value="C:cell outer membrane"/>
    <property type="evidence" value="ECO:0007669"/>
    <property type="project" value="UniProtKB-SubCell"/>
</dbReference>
<dbReference type="Proteomes" id="UP000281985">
    <property type="component" value="Unassembled WGS sequence"/>
</dbReference>
<dbReference type="SUPFAM" id="SSF48452">
    <property type="entry name" value="TPR-like"/>
    <property type="match status" value="1"/>
</dbReference>
<dbReference type="PROSITE" id="PS51123">
    <property type="entry name" value="OMPA_2"/>
    <property type="match status" value="1"/>
</dbReference>
<dbReference type="InterPro" id="IPR019734">
    <property type="entry name" value="TPR_rpt"/>
</dbReference>
<dbReference type="InterPro" id="IPR006665">
    <property type="entry name" value="OmpA-like"/>
</dbReference>
<dbReference type="Gene3D" id="1.25.40.10">
    <property type="entry name" value="Tetratricopeptide repeat domain"/>
    <property type="match status" value="1"/>
</dbReference>
<feature type="domain" description="OmpA-like" evidence="5">
    <location>
        <begin position="514"/>
        <end position="636"/>
    </location>
</feature>
<dbReference type="PANTHER" id="PTHR30329">
    <property type="entry name" value="STATOR ELEMENT OF FLAGELLAR MOTOR COMPLEX"/>
    <property type="match status" value="1"/>
</dbReference>
<evidence type="ECO:0000256" key="4">
    <source>
        <dbReference type="PROSITE-ProRule" id="PRU00473"/>
    </source>
</evidence>
<dbReference type="SUPFAM" id="SSF103088">
    <property type="entry name" value="OmpA-like"/>
    <property type="match status" value="1"/>
</dbReference>
<dbReference type="InterPro" id="IPR011659">
    <property type="entry name" value="WD40"/>
</dbReference>
<name>A0A3M0G4G8_9FLAO</name>
<keyword evidence="6" id="KW-0969">Cilium</keyword>
<dbReference type="CDD" id="cd07185">
    <property type="entry name" value="OmpA_C-like"/>
    <property type="match status" value="1"/>
</dbReference>
<comment type="caution">
    <text evidence="6">The sequence shown here is derived from an EMBL/GenBank/DDBJ whole genome shotgun (WGS) entry which is preliminary data.</text>
</comment>
<evidence type="ECO:0000256" key="1">
    <source>
        <dbReference type="ARBA" id="ARBA00004442"/>
    </source>
</evidence>
<keyword evidence="6" id="KW-0282">Flagellum</keyword>
<evidence type="ECO:0000259" key="5">
    <source>
        <dbReference type="PROSITE" id="PS51123"/>
    </source>
</evidence>
<keyword evidence="3" id="KW-0998">Cell outer membrane</keyword>
<dbReference type="Pfam" id="PF13181">
    <property type="entry name" value="TPR_8"/>
    <property type="match status" value="1"/>
</dbReference>
<dbReference type="Gene3D" id="2.60.40.1120">
    <property type="entry name" value="Carboxypeptidase-like, regulatory domain"/>
    <property type="match status" value="1"/>
</dbReference>
<protein>
    <submittedName>
        <fullName evidence="6">Flagellar motor protein MotB</fullName>
    </submittedName>
</protein>
<evidence type="ECO:0000313" key="7">
    <source>
        <dbReference type="Proteomes" id="UP000281985"/>
    </source>
</evidence>
<comment type="subcellular location">
    <subcellularLocation>
        <location evidence="1">Cell outer membrane</location>
    </subcellularLocation>
</comment>
<gene>
    <name evidence="6" type="ORF">EAX61_16130</name>
</gene>
<organism evidence="6 7">
    <name type="scientific">Dokdonia sinensis</name>
    <dbReference type="NCBI Taxonomy" id="2479847"/>
    <lineage>
        <taxon>Bacteria</taxon>
        <taxon>Pseudomonadati</taxon>
        <taxon>Bacteroidota</taxon>
        <taxon>Flavobacteriia</taxon>
        <taxon>Flavobacteriales</taxon>
        <taxon>Flavobacteriaceae</taxon>
        <taxon>Dokdonia</taxon>
    </lineage>
</organism>
<evidence type="ECO:0000256" key="2">
    <source>
        <dbReference type="ARBA" id="ARBA00023136"/>
    </source>
</evidence>
<sequence>MKQITKIIFLIGFCALSQAQQIRRGTLKDYSNFDYTGTIEVLEKLANKKNPSPDVFLKLADAYYNNGKMDEAARWYERLLNTEAIIDPEIYFKQSIALKTIGKYEAANESMLKFTKVSPQDSRAIRFLSSKDYLDNIVDNSAFITLKNLDINTPLSDFGGILYDENLIFASSRDESEKIYKWNDQPFLDLFELSTDGAISEIQGDINTKYHESSAAFTRDGKTMYFTRNNYYKKRLKGDENNSHRLKIYKAKKVDGTWTNVESLPFNSDDYSTAHPALSPDGKTLYFASDMPGSLGSSDIFKVAIIDDDIYGNPVNLGSKINTEGRENFPYVSKNGTLYFSSNGHIGLGGLDVYEVERKADDVQIKNILNVGRPINSSYDDFSFFFNDKALTGYITSNRPGGKGDDDIYSFAKTECTQNLFGIVKTEAGELLDNATIILTSDNNAVSELQTDEKGSFEANFKCESRIIDIVAAKEGYEEDRISISLEVPKSSYENTTEARLTLKEKTKVAAIGTDLFNLLDLQPIYFDYDKSFIRNDAAMELEKIINYMKEFPSVKIEVKSHTDARGNDSYNLALSERRNAATKAYLIEQGNITPNRLSGRGYGETQLTNNCSNNVPCAKEDHQANRRSEFIIIEN</sequence>
<evidence type="ECO:0000256" key="3">
    <source>
        <dbReference type="ARBA" id="ARBA00023237"/>
    </source>
</evidence>
<dbReference type="Pfam" id="PF07676">
    <property type="entry name" value="PD40"/>
    <property type="match status" value="3"/>
</dbReference>
<reference evidence="6 7" key="1">
    <citation type="submission" date="2018-10" db="EMBL/GenBank/DDBJ databases">
        <title>Dokdonia luteus sp. nov., isolated from sea water.</title>
        <authorList>
            <person name="Zhou L.Y."/>
            <person name="Du Z.J."/>
        </authorList>
    </citation>
    <scope>NUCLEOTIDE SEQUENCE [LARGE SCALE GENOMIC DNA]</scope>
    <source>
        <strain evidence="6 7">SH27</strain>
    </source>
</reference>
<dbReference type="InterPro" id="IPR006664">
    <property type="entry name" value="OMP_bac"/>
</dbReference>
<keyword evidence="7" id="KW-1185">Reference proteome</keyword>
<dbReference type="PRINTS" id="PR01021">
    <property type="entry name" value="OMPADOMAIN"/>
</dbReference>
<dbReference type="EMBL" id="REFV01000026">
    <property type="protein sequence ID" value="RMB56059.1"/>
    <property type="molecule type" value="Genomic_DNA"/>
</dbReference>
<dbReference type="SUPFAM" id="SSF82171">
    <property type="entry name" value="DPP6 N-terminal domain-like"/>
    <property type="match status" value="1"/>
</dbReference>
<dbReference type="InterPro" id="IPR036737">
    <property type="entry name" value="OmpA-like_sf"/>
</dbReference>
<dbReference type="Gene3D" id="3.30.1330.60">
    <property type="entry name" value="OmpA-like domain"/>
    <property type="match status" value="1"/>
</dbReference>
<evidence type="ECO:0000313" key="6">
    <source>
        <dbReference type="EMBL" id="RMB56059.1"/>
    </source>
</evidence>
<dbReference type="Gene3D" id="2.120.10.30">
    <property type="entry name" value="TolB, C-terminal domain"/>
    <property type="match status" value="1"/>
</dbReference>
<dbReference type="Pfam" id="PF00691">
    <property type="entry name" value="OmpA"/>
    <property type="match status" value="1"/>
</dbReference>
<dbReference type="OrthoDB" id="9809364at2"/>
<dbReference type="InterPro" id="IPR011042">
    <property type="entry name" value="6-blade_b-propeller_TolB-like"/>
</dbReference>
<dbReference type="PANTHER" id="PTHR30329:SF21">
    <property type="entry name" value="LIPOPROTEIN YIAD-RELATED"/>
    <property type="match status" value="1"/>
</dbReference>
<accession>A0A3M0G4G8</accession>
<proteinExistence type="predicted"/>
<dbReference type="RefSeq" id="WP_121918744.1">
    <property type="nucleotide sequence ID" value="NZ_REFV01000026.1"/>
</dbReference>
<dbReference type="InterPro" id="IPR011990">
    <property type="entry name" value="TPR-like_helical_dom_sf"/>
</dbReference>